<proteinExistence type="predicted"/>
<feature type="compositionally biased region" description="Basic and acidic residues" evidence="1">
    <location>
        <begin position="150"/>
        <end position="164"/>
    </location>
</feature>
<feature type="compositionally biased region" description="Low complexity" evidence="1">
    <location>
        <begin position="195"/>
        <end position="206"/>
    </location>
</feature>
<keyword evidence="3" id="KW-1185">Reference proteome</keyword>
<dbReference type="EMBL" id="JAQJAN010000021">
    <property type="protein sequence ID" value="KAJ5703570.1"/>
    <property type="molecule type" value="Genomic_DNA"/>
</dbReference>
<evidence type="ECO:0000313" key="3">
    <source>
        <dbReference type="Proteomes" id="UP001215712"/>
    </source>
</evidence>
<feature type="compositionally biased region" description="Polar residues" evidence="1">
    <location>
        <begin position="171"/>
        <end position="180"/>
    </location>
</feature>
<accession>A0AAD6HAR9</accession>
<name>A0AAD6HAR9_9EURO</name>
<evidence type="ECO:0000256" key="1">
    <source>
        <dbReference type="SAM" id="MobiDB-lite"/>
    </source>
</evidence>
<dbReference type="Proteomes" id="UP001215712">
    <property type="component" value="Unassembled WGS sequence"/>
</dbReference>
<feature type="region of interest" description="Disordered" evidence="1">
    <location>
        <begin position="137"/>
        <end position="218"/>
    </location>
</feature>
<comment type="caution">
    <text evidence="2">The sequence shown here is derived from an EMBL/GenBank/DDBJ whole genome shotgun (WGS) entry which is preliminary data.</text>
</comment>
<sequence length="769" mass="84825">MDLSDSPFSDLDVYADWSGDFADQVEVKIVVEVQCVPYLDRTVFSAHTPRDLILSTSIHPVSSDPSLFAQLQEEKSTDANTLSPTSPRFVGKKPVTRWSSLHRDSFATFSELDSIIVPDSPGDDFHGATILTQPFINSDKSEVKTPNVKHPVDIEEKSPLDPARHSRKRSATTASLPDSISDSERPYGGYKHKASVSVIERPSSSSGTESAKSIRPSLIPRPVNAIHLHSQSYHPGSSGTRVKNLMRKLGSPDGEKSGSAFGPLLKETPARVKTVSPDETTAKHDKTPRTTPTQGLEHSGSTRAHSRLGSELSEGNVSTVASCGTPCDIHNILDSYGITDEDWTAKHVEMIHAPYPYPGVGQAGPSFFESALPRVVNEDGLVSITCPHNLRPAKYKVTITLLTSLEKGTPRGWLNFVLTGLPRLQNNDTGYLYFWTPQGQGLEIRTTDLKRHTLVEGCMMGQFLIFEKLVIPVRPCDGRFYGFLKDFKVTQTIRSDMVDDKDPQMVIVKCHAVCTVDLIQRSFWAEKCGVTLYVYGGPEGEFSCHLHEPRDRFQTIHLNVLANNRVGISEIQLICSPSNLEVFAITWETRLPRKNASAWMPRVLSSMDTEGIIDEMQCKYSQAEDETSLDILKVDPNAGTELTIRAPAPELPTEEPPKPKSSWMQPRLVLIAIITICLLARITLRLLNPEDPYRKLFATISGPAWVENEIGNGSDGNNDKENALDEIAHSAGFVPSVNVTGDAVLHATATPLRDRVDYLLGWRGPFNGL</sequence>
<reference evidence="2" key="2">
    <citation type="submission" date="2023-01" db="EMBL/GenBank/DDBJ databases">
        <authorList>
            <person name="Petersen C."/>
        </authorList>
    </citation>
    <scope>NUCLEOTIDE SEQUENCE</scope>
    <source>
        <strain evidence="2">IBT 17514</strain>
    </source>
</reference>
<evidence type="ECO:0000313" key="2">
    <source>
        <dbReference type="EMBL" id="KAJ5703570.1"/>
    </source>
</evidence>
<feature type="region of interest" description="Disordered" evidence="1">
    <location>
        <begin position="271"/>
        <end position="313"/>
    </location>
</feature>
<dbReference type="AlphaFoldDB" id="A0AAD6HAR9"/>
<protein>
    <submittedName>
        <fullName evidence="2">Uncharacterized protein</fullName>
    </submittedName>
</protein>
<reference evidence="2" key="1">
    <citation type="journal article" date="2023" name="IMA Fungus">
        <title>Comparative genomic study of the Penicillium genus elucidates a diverse pangenome and 15 lateral gene transfer events.</title>
        <authorList>
            <person name="Petersen C."/>
            <person name="Sorensen T."/>
            <person name="Nielsen M.R."/>
            <person name="Sondergaard T.E."/>
            <person name="Sorensen J.L."/>
            <person name="Fitzpatrick D.A."/>
            <person name="Frisvad J.C."/>
            <person name="Nielsen K.L."/>
        </authorList>
    </citation>
    <scope>NUCLEOTIDE SEQUENCE</scope>
    <source>
        <strain evidence="2">IBT 17514</strain>
    </source>
</reference>
<organism evidence="2 3">
    <name type="scientific">Penicillium malachiteum</name>
    <dbReference type="NCBI Taxonomy" id="1324776"/>
    <lineage>
        <taxon>Eukaryota</taxon>
        <taxon>Fungi</taxon>
        <taxon>Dikarya</taxon>
        <taxon>Ascomycota</taxon>
        <taxon>Pezizomycotina</taxon>
        <taxon>Eurotiomycetes</taxon>
        <taxon>Eurotiomycetidae</taxon>
        <taxon>Eurotiales</taxon>
        <taxon>Aspergillaceae</taxon>
        <taxon>Penicillium</taxon>
    </lineage>
</organism>
<gene>
    <name evidence="2" type="ORF">N7493_011495</name>
</gene>
<feature type="compositionally biased region" description="Polar residues" evidence="1">
    <location>
        <begin position="289"/>
        <end position="303"/>
    </location>
</feature>